<dbReference type="PROSITE" id="PS01155">
    <property type="entry name" value="ENDONUCLEASE_III_2"/>
    <property type="match status" value="1"/>
</dbReference>
<comment type="catalytic activity">
    <reaction evidence="12">
        <text>2'-deoxyribonucleotide-(2'-deoxyribose 5'-phosphate)-2'-deoxyribonucleotide-DNA = a 3'-end 2'-deoxyribonucleotide-(2,3-dehydro-2,3-deoxyribose 5'-phosphate)-DNA + a 5'-end 5'-phospho-2'-deoxyribonucleoside-DNA + H(+)</text>
        <dbReference type="Rhea" id="RHEA:66592"/>
        <dbReference type="Rhea" id="RHEA-COMP:13180"/>
        <dbReference type="Rhea" id="RHEA-COMP:16897"/>
        <dbReference type="Rhea" id="RHEA-COMP:17067"/>
        <dbReference type="ChEBI" id="CHEBI:15378"/>
        <dbReference type="ChEBI" id="CHEBI:136412"/>
        <dbReference type="ChEBI" id="CHEBI:157695"/>
        <dbReference type="ChEBI" id="CHEBI:167181"/>
        <dbReference type="EC" id="4.2.99.18"/>
    </reaction>
</comment>
<dbReference type="InterPro" id="IPR005759">
    <property type="entry name" value="Nth"/>
</dbReference>
<dbReference type="InterPro" id="IPR003265">
    <property type="entry name" value="HhH-GPD_domain"/>
</dbReference>
<dbReference type="GO" id="GO:0140078">
    <property type="term" value="F:class I DNA-(apurinic or apyrimidinic site) endonuclease activity"/>
    <property type="evidence" value="ECO:0007669"/>
    <property type="project" value="UniProtKB-EC"/>
</dbReference>
<evidence type="ECO:0000256" key="2">
    <source>
        <dbReference type="ARBA" id="ARBA00022485"/>
    </source>
</evidence>
<evidence type="ECO:0000256" key="1">
    <source>
        <dbReference type="ARBA" id="ARBA00008343"/>
    </source>
</evidence>
<dbReference type="AlphaFoldDB" id="A0A8J2FTH2"/>
<feature type="binding site" evidence="12">
    <location>
        <position position="244"/>
    </location>
    <ligand>
        <name>[4Fe-4S] cluster</name>
        <dbReference type="ChEBI" id="CHEBI:49883"/>
    </ligand>
</feature>
<dbReference type="GO" id="GO:0006285">
    <property type="term" value="P:base-excision repair, AP site formation"/>
    <property type="evidence" value="ECO:0007669"/>
    <property type="project" value="TreeGrafter"/>
</dbReference>
<dbReference type="NCBIfam" id="TIGR01083">
    <property type="entry name" value="nth"/>
    <property type="match status" value="1"/>
</dbReference>
<keyword evidence="14" id="KW-0540">Nuclease</keyword>
<accession>A0A8J2FTH2</accession>
<dbReference type="InterPro" id="IPR004036">
    <property type="entry name" value="Endonuclease-III-like_CS2"/>
</dbReference>
<comment type="caution">
    <text evidence="14">The sequence shown here is derived from an EMBL/GenBank/DDBJ whole genome shotgun (WGS) entry which is preliminary data.</text>
</comment>
<dbReference type="Pfam" id="PF00633">
    <property type="entry name" value="HHH"/>
    <property type="match status" value="1"/>
</dbReference>
<comment type="function">
    <text evidence="12">DNA repair enzyme that has both DNA N-glycosylase activity and AP-lyase activity. The DNA N-glycosylase activity releases various damaged pyrimidines from DNA by cleaving the N-glycosidic bond, leaving an AP (apurinic/apyrimidinic) site. The AP-lyase activity cleaves the phosphodiester bond 3' to the AP site by a beta-elimination, leaving a 3'-terminal unsaturated sugar and a product with a terminal 5'-phosphate.</text>
</comment>
<feature type="binding site" evidence="12">
    <location>
        <position position="250"/>
    </location>
    <ligand>
        <name>[4Fe-4S] cluster</name>
        <dbReference type="ChEBI" id="CHEBI:49883"/>
    </ligand>
</feature>
<dbReference type="EC" id="4.2.99.18" evidence="12"/>
<keyword evidence="7 12" id="KW-0411">Iron-sulfur</keyword>
<dbReference type="InterPro" id="IPR004035">
    <property type="entry name" value="Endouclease-III_FeS-bd_BS"/>
</dbReference>
<dbReference type="GO" id="GO:0046872">
    <property type="term" value="F:metal ion binding"/>
    <property type="evidence" value="ECO:0007669"/>
    <property type="project" value="UniProtKB-KW"/>
</dbReference>
<keyword evidence="4 12" id="KW-0227">DNA damage</keyword>
<dbReference type="Gene3D" id="1.10.340.30">
    <property type="entry name" value="Hypothetical protein, domain 2"/>
    <property type="match status" value="1"/>
</dbReference>
<evidence type="ECO:0000256" key="12">
    <source>
        <dbReference type="HAMAP-Rule" id="MF_00942"/>
    </source>
</evidence>
<evidence type="ECO:0000256" key="5">
    <source>
        <dbReference type="ARBA" id="ARBA00022801"/>
    </source>
</evidence>
<keyword evidence="10 12" id="KW-0456">Lyase</keyword>
<dbReference type="Pfam" id="PF00730">
    <property type="entry name" value="HhH-GPD"/>
    <property type="match status" value="1"/>
</dbReference>
<comment type="cofactor">
    <cofactor evidence="12">
        <name>[4Fe-4S] cluster</name>
        <dbReference type="ChEBI" id="CHEBI:49883"/>
    </cofactor>
    <text evidence="12">Binds 1 [4Fe-4S] cluster.</text>
</comment>
<dbReference type="SUPFAM" id="SSF48150">
    <property type="entry name" value="DNA-glycosylase"/>
    <property type="match status" value="1"/>
</dbReference>
<evidence type="ECO:0000256" key="10">
    <source>
        <dbReference type="ARBA" id="ARBA00023239"/>
    </source>
</evidence>
<keyword evidence="5 12" id="KW-0378">Hydrolase</keyword>
<evidence type="ECO:0000313" key="15">
    <source>
        <dbReference type="Proteomes" id="UP000663859"/>
    </source>
</evidence>
<dbReference type="CDD" id="cd00056">
    <property type="entry name" value="ENDO3c"/>
    <property type="match status" value="1"/>
</dbReference>
<dbReference type="FunFam" id="1.10.1670.10:FF:000001">
    <property type="entry name" value="Endonuclease III"/>
    <property type="match status" value="1"/>
</dbReference>
<dbReference type="FunFam" id="1.10.340.30:FF:000001">
    <property type="entry name" value="Endonuclease III"/>
    <property type="match status" value="1"/>
</dbReference>
<dbReference type="Gene3D" id="1.10.1670.10">
    <property type="entry name" value="Helix-hairpin-Helix base-excision DNA repair enzymes (C-terminal)"/>
    <property type="match status" value="1"/>
</dbReference>
<keyword evidence="15" id="KW-1185">Reference proteome</keyword>
<evidence type="ECO:0000313" key="14">
    <source>
        <dbReference type="EMBL" id="CAF0702463.1"/>
    </source>
</evidence>
<evidence type="ECO:0000256" key="7">
    <source>
        <dbReference type="ARBA" id="ARBA00023014"/>
    </source>
</evidence>
<organism evidence="14 15">
    <name type="scientific">Candidatus Methylacidithermus pantelleriae</name>
    <dbReference type="NCBI Taxonomy" id="2744239"/>
    <lineage>
        <taxon>Bacteria</taxon>
        <taxon>Pseudomonadati</taxon>
        <taxon>Verrucomicrobiota</taxon>
        <taxon>Methylacidiphilae</taxon>
        <taxon>Methylacidiphilales</taxon>
        <taxon>Methylacidiphilaceae</taxon>
        <taxon>Candidatus Methylacidithermus</taxon>
    </lineage>
</organism>
<gene>
    <name evidence="12" type="primary">nth</name>
    <name evidence="14" type="ORF">MPNT_50083</name>
</gene>
<dbReference type="GO" id="GO:0019104">
    <property type="term" value="F:DNA N-glycosylase activity"/>
    <property type="evidence" value="ECO:0007669"/>
    <property type="project" value="UniProtKB-UniRule"/>
</dbReference>
<name>A0A8J2FTH2_9BACT</name>
<dbReference type="InterPro" id="IPR000445">
    <property type="entry name" value="HhH_motif"/>
</dbReference>
<dbReference type="Proteomes" id="UP000663859">
    <property type="component" value="Unassembled WGS sequence"/>
</dbReference>
<reference evidence="14" key="1">
    <citation type="submission" date="2021-02" db="EMBL/GenBank/DDBJ databases">
        <authorList>
            <person name="Cremers G."/>
            <person name="Picone N."/>
        </authorList>
    </citation>
    <scope>NUCLEOTIDE SEQUENCE</scope>
    <source>
        <strain evidence="14">PQ17</strain>
    </source>
</reference>
<protein>
    <recommendedName>
        <fullName evidence="12">Endonuclease III</fullName>
        <ecNumber evidence="12">4.2.99.18</ecNumber>
    </recommendedName>
    <alternativeName>
        <fullName evidence="12">DNA-(apurinic or apyrimidinic site) lyase</fullName>
    </alternativeName>
</protein>
<evidence type="ECO:0000256" key="3">
    <source>
        <dbReference type="ARBA" id="ARBA00022723"/>
    </source>
</evidence>
<keyword evidence="11 12" id="KW-0326">Glycosidase</keyword>
<evidence type="ECO:0000256" key="6">
    <source>
        <dbReference type="ARBA" id="ARBA00023004"/>
    </source>
</evidence>
<keyword evidence="8 12" id="KW-0238">DNA-binding</keyword>
<keyword evidence="6 12" id="KW-0408">Iron</keyword>
<dbReference type="PROSITE" id="PS00764">
    <property type="entry name" value="ENDONUCLEASE_III_1"/>
    <property type="match status" value="1"/>
</dbReference>
<keyword evidence="14" id="KW-0255">Endonuclease</keyword>
<dbReference type="HAMAP" id="MF_00942">
    <property type="entry name" value="Nth"/>
    <property type="match status" value="1"/>
</dbReference>
<dbReference type="GO" id="GO:0051539">
    <property type="term" value="F:4 iron, 4 sulfur cluster binding"/>
    <property type="evidence" value="ECO:0007669"/>
    <property type="project" value="UniProtKB-UniRule"/>
</dbReference>
<keyword evidence="3 12" id="KW-0479">Metal-binding</keyword>
<dbReference type="PANTHER" id="PTHR10359">
    <property type="entry name" value="A/G-SPECIFIC ADENINE GLYCOSYLASE/ENDONUCLEASE III"/>
    <property type="match status" value="1"/>
</dbReference>
<dbReference type="EMBL" id="CAJNOB010000045">
    <property type="protein sequence ID" value="CAF0702463.1"/>
    <property type="molecule type" value="Genomic_DNA"/>
</dbReference>
<evidence type="ECO:0000259" key="13">
    <source>
        <dbReference type="SMART" id="SM00478"/>
    </source>
</evidence>
<comment type="similarity">
    <text evidence="1 12">Belongs to the Nth/MutY family.</text>
</comment>
<evidence type="ECO:0000256" key="4">
    <source>
        <dbReference type="ARBA" id="ARBA00022763"/>
    </source>
</evidence>
<dbReference type="PANTHER" id="PTHR10359:SF18">
    <property type="entry name" value="ENDONUCLEASE III"/>
    <property type="match status" value="1"/>
</dbReference>
<feature type="domain" description="HhH-GPD" evidence="13">
    <location>
        <begin position="85"/>
        <end position="232"/>
    </location>
</feature>
<dbReference type="InterPro" id="IPR011257">
    <property type="entry name" value="DNA_glycosylase"/>
</dbReference>
<evidence type="ECO:0000256" key="11">
    <source>
        <dbReference type="ARBA" id="ARBA00023295"/>
    </source>
</evidence>
<dbReference type="GO" id="GO:0003677">
    <property type="term" value="F:DNA binding"/>
    <property type="evidence" value="ECO:0007669"/>
    <property type="project" value="UniProtKB-UniRule"/>
</dbReference>
<evidence type="ECO:0000256" key="8">
    <source>
        <dbReference type="ARBA" id="ARBA00023125"/>
    </source>
</evidence>
<dbReference type="SMART" id="SM00478">
    <property type="entry name" value="ENDO3c"/>
    <property type="match status" value="1"/>
</dbReference>
<feature type="binding site" evidence="12">
    <location>
        <position position="234"/>
    </location>
    <ligand>
        <name>[4Fe-4S] cluster</name>
        <dbReference type="ChEBI" id="CHEBI:49883"/>
    </ligand>
</feature>
<dbReference type="InterPro" id="IPR023170">
    <property type="entry name" value="HhH_base_excis_C"/>
</dbReference>
<keyword evidence="9 12" id="KW-0234">DNA repair</keyword>
<keyword evidence="2 12" id="KW-0004">4Fe-4S</keyword>
<evidence type="ECO:0000256" key="9">
    <source>
        <dbReference type="ARBA" id="ARBA00023204"/>
    </source>
</evidence>
<feature type="binding site" evidence="12">
    <location>
        <position position="241"/>
    </location>
    <ligand>
        <name>[4Fe-4S] cluster</name>
        <dbReference type="ChEBI" id="CHEBI:49883"/>
    </ligand>
</feature>
<proteinExistence type="inferred from homology"/>
<sequence>MQLPEHSSKAQLLPRIKVQKSLRFENSSLARERRHKNPNRVTMETLAQKRTRVARIIEKLASVYPDARLELEFSNPLELLIALILAAQARDTLVNSVTRELFARYRTAQDWASQPQEKLERELSQINFYRKKAQAIREVCQALVERFQGEVPNSLEALLTLPGVGRKTANILLGNAFGQPTIGVDTHVARLSQRLGLTRETDPDKIEQDLLQLVPEADRVRFCHLLQFHGRRVCLAKKPRCPDCVIESLCPYPHKTRPGPRGT</sequence>